<evidence type="ECO:0000313" key="3">
    <source>
        <dbReference type="Proteomes" id="UP001642540"/>
    </source>
</evidence>
<accession>A0ABP1RQG9</accession>
<sequence>MANRRQPESYRVAPREGTHRGKSENSTSNHSTYPRTNTVTEQINTLFSQAVDKMAAEVEQLKINFRVPEKPSDKLKCEGSSENRINDQFTYKVVSQKETDKVNQINVIPEEVFKRKNTMPMSLARKEDKIKLDTKKKQAEEENNKRLAEIIAKNASIQQQKVDLEQLTALQPREPVKRGSRPRPNKCITQGKRKRKLEATKKTGITVEELSD</sequence>
<dbReference type="Proteomes" id="UP001642540">
    <property type="component" value="Unassembled WGS sequence"/>
</dbReference>
<comment type="caution">
    <text evidence="2">The sequence shown here is derived from an EMBL/GenBank/DDBJ whole genome shotgun (WGS) entry which is preliminary data.</text>
</comment>
<dbReference type="EMBL" id="CAXLJM020000096">
    <property type="protein sequence ID" value="CAL8133093.1"/>
    <property type="molecule type" value="Genomic_DNA"/>
</dbReference>
<protein>
    <submittedName>
        <fullName evidence="2">Uncharacterized protein</fullName>
    </submittedName>
</protein>
<feature type="region of interest" description="Disordered" evidence="1">
    <location>
        <begin position="1"/>
        <end position="36"/>
    </location>
</feature>
<organism evidence="2 3">
    <name type="scientific">Orchesella dallaii</name>
    <dbReference type="NCBI Taxonomy" id="48710"/>
    <lineage>
        <taxon>Eukaryota</taxon>
        <taxon>Metazoa</taxon>
        <taxon>Ecdysozoa</taxon>
        <taxon>Arthropoda</taxon>
        <taxon>Hexapoda</taxon>
        <taxon>Collembola</taxon>
        <taxon>Entomobryomorpha</taxon>
        <taxon>Entomobryoidea</taxon>
        <taxon>Orchesellidae</taxon>
        <taxon>Orchesellinae</taxon>
        <taxon>Orchesella</taxon>
    </lineage>
</organism>
<reference evidence="2 3" key="1">
    <citation type="submission" date="2024-08" db="EMBL/GenBank/DDBJ databases">
        <authorList>
            <person name="Cucini C."/>
            <person name="Frati F."/>
        </authorList>
    </citation>
    <scope>NUCLEOTIDE SEQUENCE [LARGE SCALE GENOMIC DNA]</scope>
</reference>
<feature type="compositionally biased region" description="Polar residues" evidence="1">
    <location>
        <begin position="24"/>
        <end position="36"/>
    </location>
</feature>
<keyword evidence="3" id="KW-1185">Reference proteome</keyword>
<evidence type="ECO:0000256" key="1">
    <source>
        <dbReference type="SAM" id="MobiDB-lite"/>
    </source>
</evidence>
<feature type="region of interest" description="Disordered" evidence="1">
    <location>
        <begin position="166"/>
        <end position="212"/>
    </location>
</feature>
<gene>
    <name evidence="2" type="ORF">ODALV1_LOCUS24905</name>
</gene>
<feature type="compositionally biased region" description="Basic and acidic residues" evidence="1">
    <location>
        <begin position="1"/>
        <end position="23"/>
    </location>
</feature>
<name>A0ABP1RQG9_9HEXA</name>
<evidence type="ECO:0000313" key="2">
    <source>
        <dbReference type="EMBL" id="CAL8133093.1"/>
    </source>
</evidence>
<proteinExistence type="predicted"/>